<evidence type="ECO:0000256" key="1">
    <source>
        <dbReference type="SAM" id="SignalP"/>
    </source>
</evidence>
<dbReference type="EMBL" id="JALLPB020000105">
    <property type="protein sequence ID" value="KAL3817424.1"/>
    <property type="molecule type" value="Genomic_DNA"/>
</dbReference>
<proteinExistence type="predicted"/>
<keyword evidence="1" id="KW-0732">Signal</keyword>
<reference evidence="2 3" key="1">
    <citation type="submission" date="2024-10" db="EMBL/GenBank/DDBJ databases">
        <title>Updated reference genomes for cyclostephanoid diatoms.</title>
        <authorList>
            <person name="Roberts W.R."/>
            <person name="Alverson A.J."/>
        </authorList>
    </citation>
    <scope>NUCLEOTIDE SEQUENCE [LARGE SCALE GENOMIC DNA]</scope>
    <source>
        <strain evidence="2 3">AJA228-03</strain>
    </source>
</reference>
<accession>A0ABD3RYV6</accession>
<gene>
    <name evidence="2" type="ORF">ACHAXA_011053</name>
</gene>
<feature type="signal peptide" evidence="1">
    <location>
        <begin position="1"/>
        <end position="18"/>
    </location>
</feature>
<evidence type="ECO:0008006" key="4">
    <source>
        <dbReference type="Google" id="ProtNLM"/>
    </source>
</evidence>
<evidence type="ECO:0000313" key="2">
    <source>
        <dbReference type="EMBL" id="KAL3817424.1"/>
    </source>
</evidence>
<dbReference type="Proteomes" id="UP001530377">
    <property type="component" value="Unassembled WGS sequence"/>
</dbReference>
<feature type="chain" id="PRO_5044856238" description="Secreted protein" evidence="1">
    <location>
        <begin position="19"/>
        <end position="104"/>
    </location>
</feature>
<keyword evidence="3" id="KW-1185">Reference proteome</keyword>
<evidence type="ECO:0000313" key="3">
    <source>
        <dbReference type="Proteomes" id="UP001530377"/>
    </source>
</evidence>
<comment type="caution">
    <text evidence="2">The sequence shown here is derived from an EMBL/GenBank/DDBJ whole genome shotgun (WGS) entry which is preliminary data.</text>
</comment>
<protein>
    <recommendedName>
        <fullName evidence="4">Secreted protein</fullName>
    </recommendedName>
</protein>
<name>A0ABD3RYV6_9STRA</name>
<organism evidence="2 3">
    <name type="scientific">Cyclostephanos tholiformis</name>
    <dbReference type="NCBI Taxonomy" id="382380"/>
    <lineage>
        <taxon>Eukaryota</taxon>
        <taxon>Sar</taxon>
        <taxon>Stramenopiles</taxon>
        <taxon>Ochrophyta</taxon>
        <taxon>Bacillariophyta</taxon>
        <taxon>Coscinodiscophyceae</taxon>
        <taxon>Thalassiosirophycidae</taxon>
        <taxon>Stephanodiscales</taxon>
        <taxon>Stephanodiscaceae</taxon>
        <taxon>Cyclostephanos</taxon>
    </lineage>
</organism>
<dbReference type="AlphaFoldDB" id="A0ABD3RYV6"/>
<sequence length="104" mass="11504">MVKFVLLAKLCTLAFASAQFVERVPQRLRKALVVKSTPETQGDEFGRTESKLDALPIRYLQLSMSMASEISVLADDIVDDDEATGGPVDWICRFCPSYLCVNCA</sequence>